<dbReference type="Gene3D" id="3.30.70.270">
    <property type="match status" value="1"/>
</dbReference>
<keyword evidence="1" id="KW-1133">Transmembrane helix</keyword>
<dbReference type="CDD" id="cd01949">
    <property type="entry name" value="GGDEF"/>
    <property type="match status" value="1"/>
</dbReference>
<dbReference type="NCBIfam" id="TIGR00254">
    <property type="entry name" value="GGDEF"/>
    <property type="match status" value="1"/>
</dbReference>
<keyword evidence="1" id="KW-0472">Membrane</keyword>
<dbReference type="InterPro" id="IPR029787">
    <property type="entry name" value="Nucleotide_cyclase"/>
</dbReference>
<gene>
    <name evidence="3" type="ORF">ACFSCV_01130</name>
</gene>
<reference evidence="4" key="1">
    <citation type="journal article" date="2019" name="Int. J. Syst. Evol. Microbiol.">
        <title>The Global Catalogue of Microorganisms (GCM) 10K type strain sequencing project: providing services to taxonomists for standard genome sequencing and annotation.</title>
        <authorList>
            <consortium name="The Broad Institute Genomics Platform"/>
            <consortium name="The Broad Institute Genome Sequencing Center for Infectious Disease"/>
            <person name="Wu L."/>
            <person name="Ma J."/>
        </authorList>
    </citation>
    <scope>NUCLEOTIDE SEQUENCE [LARGE SCALE GENOMIC DNA]</scope>
    <source>
        <strain evidence="4">KCTC 23707</strain>
    </source>
</reference>
<accession>A0ABW4K0I0</accession>
<dbReference type="GO" id="GO:0052621">
    <property type="term" value="F:diguanylate cyclase activity"/>
    <property type="evidence" value="ECO:0007669"/>
    <property type="project" value="UniProtKB-EC"/>
</dbReference>
<dbReference type="EMBL" id="JBHUER010000001">
    <property type="protein sequence ID" value="MFD1701597.1"/>
    <property type="molecule type" value="Genomic_DNA"/>
</dbReference>
<protein>
    <submittedName>
        <fullName evidence="3">Diguanylate cyclase domain-containing protein</fullName>
        <ecNumber evidence="3">2.7.7.65</ecNumber>
    </submittedName>
</protein>
<evidence type="ECO:0000256" key="1">
    <source>
        <dbReference type="SAM" id="Phobius"/>
    </source>
</evidence>
<feature type="transmembrane region" description="Helical" evidence="1">
    <location>
        <begin position="124"/>
        <end position="145"/>
    </location>
</feature>
<dbReference type="Pfam" id="PF00990">
    <property type="entry name" value="GGDEF"/>
    <property type="match status" value="1"/>
</dbReference>
<evidence type="ECO:0000313" key="3">
    <source>
        <dbReference type="EMBL" id="MFD1701597.1"/>
    </source>
</evidence>
<dbReference type="PROSITE" id="PS50887">
    <property type="entry name" value="GGDEF"/>
    <property type="match status" value="1"/>
</dbReference>
<feature type="transmembrane region" description="Helical" evidence="1">
    <location>
        <begin position="204"/>
        <end position="221"/>
    </location>
</feature>
<dbReference type="EC" id="2.7.7.65" evidence="3"/>
<name>A0ABW4K0I0_9HYPH</name>
<dbReference type="SUPFAM" id="SSF55073">
    <property type="entry name" value="Nucleotide cyclase"/>
    <property type="match status" value="1"/>
</dbReference>
<dbReference type="InterPro" id="IPR052163">
    <property type="entry name" value="DGC-Regulatory_Protein"/>
</dbReference>
<dbReference type="Proteomes" id="UP001597308">
    <property type="component" value="Unassembled WGS sequence"/>
</dbReference>
<dbReference type="PANTHER" id="PTHR46663:SF2">
    <property type="entry name" value="GGDEF DOMAIN-CONTAINING PROTEIN"/>
    <property type="match status" value="1"/>
</dbReference>
<dbReference type="PANTHER" id="PTHR46663">
    <property type="entry name" value="DIGUANYLATE CYCLASE DGCT-RELATED"/>
    <property type="match status" value="1"/>
</dbReference>
<keyword evidence="3" id="KW-0808">Transferase</keyword>
<keyword evidence="3" id="KW-0548">Nucleotidyltransferase</keyword>
<feature type="transmembrane region" description="Helical" evidence="1">
    <location>
        <begin position="24"/>
        <end position="41"/>
    </location>
</feature>
<feature type="transmembrane region" description="Helical" evidence="1">
    <location>
        <begin position="233"/>
        <end position="258"/>
    </location>
</feature>
<comment type="caution">
    <text evidence="3">The sequence shown here is derived from an EMBL/GenBank/DDBJ whole genome shotgun (WGS) entry which is preliminary data.</text>
</comment>
<dbReference type="SMART" id="SM00267">
    <property type="entry name" value="GGDEF"/>
    <property type="match status" value="1"/>
</dbReference>
<proteinExistence type="predicted"/>
<dbReference type="InterPro" id="IPR000160">
    <property type="entry name" value="GGDEF_dom"/>
</dbReference>
<organism evidence="3 4">
    <name type="scientific">Methylopila henanensis</name>
    <dbReference type="NCBI Taxonomy" id="873516"/>
    <lineage>
        <taxon>Bacteria</taxon>
        <taxon>Pseudomonadati</taxon>
        <taxon>Pseudomonadota</taxon>
        <taxon>Alphaproteobacteria</taxon>
        <taxon>Hyphomicrobiales</taxon>
        <taxon>Methylopilaceae</taxon>
        <taxon>Methylopila</taxon>
    </lineage>
</organism>
<feature type="transmembrane region" description="Helical" evidence="1">
    <location>
        <begin position="165"/>
        <end position="183"/>
    </location>
</feature>
<keyword evidence="1" id="KW-0812">Transmembrane</keyword>
<sequence length="503" mass="53591">MSAGNAVYEYAAGRLRAFRSNRNLTLTLCYAIALVAGRALGEGASGQPMLALAAPVAVGVLIRMGGSIESADFVRFAAVHLVLGFLFGDPLETVFWDGARSIAHVAFALLLFRAARTRGLIRSPIYLMATLMAVAVVSAAPGVVIDVVRLSLQGALSPSPLMVGPLVDILSMALMLAIVLTQGRGCLPTTPESGHTEEKRPGPIEHLSAAAFAGALLWFSLDGGALEAVLAGSIALLWFALRLGLFATTVAAFAFAVVELKFGTGRDLLIDAADPAVVEALRYVKVALLTAPSIVVATVVYEQQRLRRLFAYRANHDGLTGLVNRVGFAERLEFQARRAGSGHTRFLLMLIDLDHFKSINDTFGHASGDELLVTVAERLRSSMRATDVVARLGGDEFAALAPVPTVDDAMRLAKRLVETVNQTCEIGGVALRPSVTVGGVLAPDNATDPQRLMQLADEALYKAKAAGRNGWRFAAMELKDDRPSAATWRPEDAEVAMETVFLD</sequence>
<dbReference type="InterPro" id="IPR043128">
    <property type="entry name" value="Rev_trsase/Diguanyl_cyclase"/>
</dbReference>
<feature type="domain" description="GGDEF" evidence="2">
    <location>
        <begin position="344"/>
        <end position="476"/>
    </location>
</feature>
<dbReference type="RefSeq" id="WP_378796171.1">
    <property type="nucleotide sequence ID" value="NZ_JBHUER010000001.1"/>
</dbReference>
<keyword evidence="4" id="KW-1185">Reference proteome</keyword>
<evidence type="ECO:0000259" key="2">
    <source>
        <dbReference type="PROSITE" id="PS50887"/>
    </source>
</evidence>
<feature type="transmembrane region" description="Helical" evidence="1">
    <location>
        <begin position="94"/>
        <end position="112"/>
    </location>
</feature>
<evidence type="ECO:0000313" key="4">
    <source>
        <dbReference type="Proteomes" id="UP001597308"/>
    </source>
</evidence>